<sequence length="256" mass="30630">MEDGNLKTLFLFVDESGNFDFSPKGTEYFVLTCVATTNPIYQREKFLSLKYKLLGEDIEQEYFHATEDKQKVRDVIFSLIEEMKDFEVHSVVAQKNKTNWSLYTKIDAQEKEGERGIKFTKKQVEEKFYTQLSETLICWVFRRYRDFQNTTIDKIIIIFDVLFNKTKQELVKKHLKGYFKQKFGIVPYIYFHQGKSDINCQMADYCGWAVFVKWERNEIRPYKIIQGKIKSEFNIFEQGEIIYYEYNKKTTPPPIQ</sequence>
<organism evidence="1 2">
    <name type="scientific">bacterium (Candidatus Gribaldobacteria) CG10_big_fil_rev_8_21_14_0_10_37_21</name>
    <dbReference type="NCBI Taxonomy" id="2014275"/>
    <lineage>
        <taxon>Bacteria</taxon>
        <taxon>Candidatus Gribaldobacteria</taxon>
    </lineage>
</organism>
<name>A0A2H0UUW5_9BACT</name>
<evidence type="ECO:0000313" key="2">
    <source>
        <dbReference type="Proteomes" id="UP000230132"/>
    </source>
</evidence>
<dbReference type="InterPro" id="IPR024524">
    <property type="entry name" value="DUF3800"/>
</dbReference>
<dbReference type="AlphaFoldDB" id="A0A2H0UUW5"/>
<proteinExistence type="predicted"/>
<gene>
    <name evidence="1" type="ORF">COU05_01225</name>
</gene>
<accession>A0A2H0UUW5</accession>
<comment type="caution">
    <text evidence="1">The sequence shown here is derived from an EMBL/GenBank/DDBJ whole genome shotgun (WGS) entry which is preliminary data.</text>
</comment>
<protein>
    <recommendedName>
        <fullName evidence="3">DUF3800 domain-containing protein</fullName>
    </recommendedName>
</protein>
<evidence type="ECO:0000313" key="1">
    <source>
        <dbReference type="EMBL" id="PIR90607.1"/>
    </source>
</evidence>
<reference evidence="2" key="1">
    <citation type="submission" date="2017-09" db="EMBL/GenBank/DDBJ databases">
        <title>Depth-based differentiation of microbial function through sediment-hosted aquifers and enrichment of novel symbionts in the deep terrestrial subsurface.</title>
        <authorList>
            <person name="Probst A.J."/>
            <person name="Ladd B."/>
            <person name="Jarett J.K."/>
            <person name="Geller-Mcgrath D.E."/>
            <person name="Sieber C.M.K."/>
            <person name="Emerson J.B."/>
            <person name="Anantharaman K."/>
            <person name="Thomas B.C."/>
            <person name="Malmstrom R."/>
            <person name="Stieglmeier M."/>
            <person name="Klingl A."/>
            <person name="Woyke T."/>
            <person name="Ryan C.M."/>
            <person name="Banfield J.F."/>
        </authorList>
    </citation>
    <scope>NUCLEOTIDE SEQUENCE [LARGE SCALE GENOMIC DNA]</scope>
</reference>
<dbReference type="Pfam" id="PF12686">
    <property type="entry name" value="DUF3800"/>
    <property type="match status" value="1"/>
</dbReference>
<dbReference type="EMBL" id="PFAX01000013">
    <property type="protein sequence ID" value="PIR90607.1"/>
    <property type="molecule type" value="Genomic_DNA"/>
</dbReference>
<evidence type="ECO:0008006" key="3">
    <source>
        <dbReference type="Google" id="ProtNLM"/>
    </source>
</evidence>
<dbReference type="Proteomes" id="UP000230132">
    <property type="component" value="Unassembled WGS sequence"/>
</dbReference>